<keyword evidence="3" id="KW-1185">Reference proteome</keyword>
<dbReference type="KEGG" id="echi:FKX85_11420"/>
<keyword evidence="1" id="KW-1133">Transmembrane helix</keyword>
<keyword evidence="1" id="KW-0812">Transmembrane</keyword>
<dbReference type="AlphaFoldDB" id="A0A514CIZ7"/>
<reference evidence="2 3" key="1">
    <citation type="submission" date="2019-06" db="EMBL/GenBank/DDBJ databases">
        <title>Echinicola alkalisoli sp. nov. isolated from saline soil.</title>
        <authorList>
            <person name="Sun J.-Q."/>
            <person name="Xu L."/>
        </authorList>
    </citation>
    <scope>NUCLEOTIDE SEQUENCE [LARGE SCALE GENOMIC DNA]</scope>
    <source>
        <strain evidence="2 3">LN3S3</strain>
    </source>
</reference>
<feature type="transmembrane region" description="Helical" evidence="1">
    <location>
        <begin position="42"/>
        <end position="62"/>
    </location>
</feature>
<dbReference type="OrthoDB" id="6400719at2"/>
<dbReference type="Proteomes" id="UP000316614">
    <property type="component" value="Chromosome"/>
</dbReference>
<protein>
    <submittedName>
        <fullName evidence="2">DUF4870 domain-containing protein</fullName>
    </submittedName>
</protein>
<dbReference type="RefSeq" id="WP_141614856.1">
    <property type="nucleotide sequence ID" value="NZ_CP041253.1"/>
</dbReference>
<evidence type="ECO:0000256" key="1">
    <source>
        <dbReference type="SAM" id="Phobius"/>
    </source>
</evidence>
<accession>A0A514CIZ7</accession>
<keyword evidence="1" id="KW-0472">Membrane</keyword>
<name>A0A514CIZ7_9BACT</name>
<dbReference type="EMBL" id="CP041253">
    <property type="protein sequence ID" value="QDH79614.1"/>
    <property type="molecule type" value="Genomic_DNA"/>
</dbReference>
<evidence type="ECO:0000313" key="2">
    <source>
        <dbReference type="EMBL" id="QDH79614.1"/>
    </source>
</evidence>
<feature type="transmembrane region" description="Helical" evidence="1">
    <location>
        <begin position="6"/>
        <end position="22"/>
    </location>
</feature>
<sequence>MNAKTISIVSYITIIGWIVAYFQHKGTTEKSKLASYHLEQGLGVFIFAVILNIALGIIISVVPSLGGILSFVGIVPLVLLIFGIIAAANEARNPVPLIGKFFEGKFNF</sequence>
<organism evidence="2 3">
    <name type="scientific">Echinicola soli</name>
    <dbReference type="NCBI Taxonomy" id="2591634"/>
    <lineage>
        <taxon>Bacteria</taxon>
        <taxon>Pseudomonadati</taxon>
        <taxon>Bacteroidota</taxon>
        <taxon>Cytophagia</taxon>
        <taxon>Cytophagales</taxon>
        <taxon>Cyclobacteriaceae</taxon>
        <taxon>Echinicola</taxon>
    </lineage>
</organism>
<gene>
    <name evidence="2" type="ORF">FKX85_11420</name>
</gene>
<feature type="transmembrane region" description="Helical" evidence="1">
    <location>
        <begin position="68"/>
        <end position="88"/>
    </location>
</feature>
<evidence type="ECO:0000313" key="3">
    <source>
        <dbReference type="Proteomes" id="UP000316614"/>
    </source>
</evidence>
<proteinExistence type="predicted"/>